<keyword evidence="1" id="KW-0812">Transmembrane</keyword>
<organism evidence="2 3">
    <name type="scientific">Thamnidium elegans</name>
    <dbReference type="NCBI Taxonomy" id="101142"/>
    <lineage>
        <taxon>Eukaryota</taxon>
        <taxon>Fungi</taxon>
        <taxon>Fungi incertae sedis</taxon>
        <taxon>Mucoromycota</taxon>
        <taxon>Mucoromycotina</taxon>
        <taxon>Mucoromycetes</taxon>
        <taxon>Mucorales</taxon>
        <taxon>Mucorineae</taxon>
        <taxon>Mucoraceae</taxon>
        <taxon>Thamnidium</taxon>
    </lineage>
</organism>
<gene>
    <name evidence="2" type="ORF">INT48_000054</name>
</gene>
<sequence>MLNPFSQPGMPMFSRSHNPVCCAVIPLKFGVPLVLTSWIGISLYFASLSFMGKSRTTAMIVFGILNTVFVVICLCGYIIHLFRRTFTSYRQYVKVLACWVATILLDMLVNFIVFYIKKNEFQSWCQTSALDNLNLHFKNSTLLDQSIQHPTIIFNCTKLFNVEAEFSFACTVLMVMIYIYWVSFIIKVSRNFTLQGPHIQMQQPPNLVPIHQTYQKPPMDKNIILT</sequence>
<evidence type="ECO:0000313" key="3">
    <source>
        <dbReference type="Proteomes" id="UP000613177"/>
    </source>
</evidence>
<feature type="transmembrane region" description="Helical" evidence="1">
    <location>
        <begin position="166"/>
        <end position="186"/>
    </location>
</feature>
<keyword evidence="3" id="KW-1185">Reference proteome</keyword>
<protein>
    <submittedName>
        <fullName evidence="2">Uncharacterized protein</fullName>
    </submittedName>
</protein>
<feature type="transmembrane region" description="Helical" evidence="1">
    <location>
        <begin position="92"/>
        <end position="116"/>
    </location>
</feature>
<reference evidence="2" key="1">
    <citation type="submission" date="2021-01" db="EMBL/GenBank/DDBJ databases">
        <title>Metabolic potential, ecology and presence of endohyphal bacteria is reflected in genomic diversity of Mucoromycotina.</title>
        <authorList>
            <person name="Muszewska A."/>
            <person name="Okrasinska A."/>
            <person name="Steczkiewicz K."/>
            <person name="Drgas O."/>
            <person name="Orlowska M."/>
            <person name="Perlinska-Lenart U."/>
            <person name="Aleksandrzak-Piekarczyk T."/>
            <person name="Szatraj K."/>
            <person name="Zielenkiewicz U."/>
            <person name="Pilsyk S."/>
            <person name="Malc E."/>
            <person name="Mieczkowski P."/>
            <person name="Kruszewska J.S."/>
            <person name="Biernat P."/>
            <person name="Pawlowska J."/>
        </authorList>
    </citation>
    <scope>NUCLEOTIDE SEQUENCE</scope>
    <source>
        <strain evidence="2">WA0000018081</strain>
    </source>
</reference>
<dbReference type="EMBL" id="JAEPRE010000102">
    <property type="protein sequence ID" value="KAG2232697.1"/>
    <property type="molecule type" value="Genomic_DNA"/>
</dbReference>
<name>A0A8H7SP12_9FUNG</name>
<keyword evidence="1" id="KW-1133">Transmembrane helix</keyword>
<feature type="transmembrane region" description="Helical" evidence="1">
    <location>
        <begin position="20"/>
        <end position="46"/>
    </location>
</feature>
<proteinExistence type="predicted"/>
<keyword evidence="1" id="KW-0472">Membrane</keyword>
<dbReference type="Proteomes" id="UP000613177">
    <property type="component" value="Unassembled WGS sequence"/>
</dbReference>
<feature type="transmembrane region" description="Helical" evidence="1">
    <location>
        <begin position="58"/>
        <end position="80"/>
    </location>
</feature>
<evidence type="ECO:0000313" key="2">
    <source>
        <dbReference type="EMBL" id="KAG2232697.1"/>
    </source>
</evidence>
<evidence type="ECO:0000256" key="1">
    <source>
        <dbReference type="SAM" id="Phobius"/>
    </source>
</evidence>
<accession>A0A8H7SP12</accession>
<dbReference type="AlphaFoldDB" id="A0A8H7SP12"/>
<comment type="caution">
    <text evidence="2">The sequence shown here is derived from an EMBL/GenBank/DDBJ whole genome shotgun (WGS) entry which is preliminary data.</text>
</comment>